<comment type="caution">
    <text evidence="9">The sequence shown here is derived from an EMBL/GenBank/DDBJ whole genome shotgun (WGS) entry which is preliminary data.</text>
</comment>
<sequence>MKGRLVSIVIPVFQNADTLATLHQEIGAALATLDVAPEFVFVDDASSDRSAEILGALQAQHSDIKVITNETNAGQQAAIRKGLRACSGDSVVVMDADLQDPPSAIPLLLAELWLGECQAVFATRVGRYQSDLRMLSSVIYRILMRQLARLPKGAGGFVAMTRVLADEIAQSPNTRFYLAGLVGCHATAVGAIPVARDFRRSGASTYTGRMRLATALSNILCVLKERWFHAAT</sequence>
<dbReference type="Proteomes" id="UP000246352">
    <property type="component" value="Unassembled WGS sequence"/>
</dbReference>
<evidence type="ECO:0000259" key="8">
    <source>
        <dbReference type="Pfam" id="PF00535"/>
    </source>
</evidence>
<dbReference type="GO" id="GO:0016757">
    <property type="term" value="F:glycosyltransferase activity"/>
    <property type="evidence" value="ECO:0007669"/>
    <property type="project" value="UniProtKB-KW"/>
</dbReference>
<dbReference type="GO" id="GO:0009103">
    <property type="term" value="P:lipopolysaccharide biosynthetic process"/>
    <property type="evidence" value="ECO:0007669"/>
    <property type="project" value="UniProtKB-KW"/>
</dbReference>
<dbReference type="GO" id="GO:0005886">
    <property type="term" value="C:plasma membrane"/>
    <property type="evidence" value="ECO:0007669"/>
    <property type="project" value="TreeGrafter"/>
</dbReference>
<accession>A0A317PIM4</accession>
<evidence type="ECO:0000313" key="10">
    <source>
        <dbReference type="Proteomes" id="UP000246352"/>
    </source>
</evidence>
<dbReference type="InterPro" id="IPR001173">
    <property type="entry name" value="Glyco_trans_2-like"/>
</dbReference>
<dbReference type="Gene3D" id="3.90.550.10">
    <property type="entry name" value="Spore Coat Polysaccharide Biosynthesis Protein SpsA, Chain A"/>
    <property type="match status" value="1"/>
</dbReference>
<dbReference type="Pfam" id="PF00535">
    <property type="entry name" value="Glycos_transf_2"/>
    <property type="match status" value="1"/>
</dbReference>
<dbReference type="PANTHER" id="PTHR48090:SF3">
    <property type="entry name" value="UNDECAPRENYL-PHOSPHATE 4-DEOXY-4-FORMAMIDO-L-ARABINOSE TRANSFERASE"/>
    <property type="match status" value="1"/>
</dbReference>
<dbReference type="AlphaFoldDB" id="A0A317PIM4"/>
<keyword evidence="10" id="KW-1185">Reference proteome</keyword>
<evidence type="ECO:0000256" key="4">
    <source>
        <dbReference type="ARBA" id="ARBA00022692"/>
    </source>
</evidence>
<keyword evidence="7" id="KW-0472">Membrane</keyword>
<dbReference type="PANTHER" id="PTHR48090">
    <property type="entry name" value="UNDECAPRENYL-PHOSPHATE 4-DEOXY-4-FORMAMIDO-L-ARABINOSE TRANSFERASE-RELATED"/>
    <property type="match status" value="1"/>
</dbReference>
<dbReference type="SUPFAM" id="SSF53448">
    <property type="entry name" value="Nucleotide-diphospho-sugar transferases"/>
    <property type="match status" value="1"/>
</dbReference>
<dbReference type="EMBL" id="QGTR01000004">
    <property type="protein sequence ID" value="PWV99057.1"/>
    <property type="molecule type" value="Genomic_DNA"/>
</dbReference>
<proteinExistence type="predicted"/>
<gene>
    <name evidence="9" type="ORF">DFR52_104348</name>
</gene>
<dbReference type="CDD" id="cd04187">
    <property type="entry name" value="DPM1_like_bac"/>
    <property type="match status" value="1"/>
</dbReference>
<dbReference type="InterPro" id="IPR050256">
    <property type="entry name" value="Glycosyltransferase_2"/>
</dbReference>
<name>A0A317PIM4_9HYPH</name>
<evidence type="ECO:0000256" key="3">
    <source>
        <dbReference type="ARBA" id="ARBA00022679"/>
    </source>
</evidence>
<evidence type="ECO:0000256" key="1">
    <source>
        <dbReference type="ARBA" id="ARBA00022475"/>
    </source>
</evidence>
<reference evidence="9 10" key="1">
    <citation type="submission" date="2018-05" db="EMBL/GenBank/DDBJ databases">
        <title>Genomic Encyclopedia of Type Strains, Phase IV (KMG-IV): sequencing the most valuable type-strain genomes for metagenomic binning, comparative biology and taxonomic classification.</title>
        <authorList>
            <person name="Goeker M."/>
        </authorList>
    </citation>
    <scope>NUCLEOTIDE SEQUENCE [LARGE SCALE GENOMIC DNA]</scope>
    <source>
        <strain evidence="9 10">DSM 16791</strain>
    </source>
</reference>
<keyword evidence="5" id="KW-0448">Lipopolysaccharide biosynthesis</keyword>
<evidence type="ECO:0000256" key="5">
    <source>
        <dbReference type="ARBA" id="ARBA00022985"/>
    </source>
</evidence>
<keyword evidence="2" id="KW-0328">Glycosyltransferase</keyword>
<evidence type="ECO:0000313" key="9">
    <source>
        <dbReference type="EMBL" id="PWV99057.1"/>
    </source>
</evidence>
<keyword evidence="4" id="KW-0812">Transmembrane</keyword>
<evidence type="ECO:0000256" key="7">
    <source>
        <dbReference type="ARBA" id="ARBA00023136"/>
    </source>
</evidence>
<keyword evidence="3 9" id="KW-0808">Transferase</keyword>
<keyword evidence="6" id="KW-1133">Transmembrane helix</keyword>
<evidence type="ECO:0000256" key="2">
    <source>
        <dbReference type="ARBA" id="ARBA00022676"/>
    </source>
</evidence>
<protein>
    <submittedName>
        <fullName evidence="9">Undecaprenyl-phosphate 4-deoxy-4-formamido-L-arabinose transferase</fullName>
    </submittedName>
</protein>
<evidence type="ECO:0000256" key="6">
    <source>
        <dbReference type="ARBA" id="ARBA00022989"/>
    </source>
</evidence>
<feature type="domain" description="Glycosyltransferase 2-like" evidence="8">
    <location>
        <begin position="7"/>
        <end position="137"/>
    </location>
</feature>
<keyword evidence="1" id="KW-1003">Cell membrane</keyword>
<dbReference type="InterPro" id="IPR029044">
    <property type="entry name" value="Nucleotide-diphossugar_trans"/>
</dbReference>
<organism evidence="9 10">
    <name type="scientific">Hoeflea marina</name>
    <dbReference type="NCBI Taxonomy" id="274592"/>
    <lineage>
        <taxon>Bacteria</taxon>
        <taxon>Pseudomonadati</taxon>
        <taxon>Pseudomonadota</taxon>
        <taxon>Alphaproteobacteria</taxon>
        <taxon>Hyphomicrobiales</taxon>
        <taxon>Rhizobiaceae</taxon>
        <taxon>Hoeflea</taxon>
    </lineage>
</organism>